<sequence length="168" mass="16894">MTKYLISAALLATAAIAAPASAAVVNLSVPATGGSVDFGQSSPTSGAIADEFVFTVPYAGDASGSVVSIDLTGFFDVAISSVKLDGVDFVQNSSGAVELWTLANTAISAGTHTIYVTGNWGVEGGAYSGTLNYRPTAVPEPATWALMIGGFGLVGGAMRRKATKIVLA</sequence>
<dbReference type="NCBIfam" id="TIGR02595">
    <property type="entry name" value="PEP_CTERM"/>
    <property type="match status" value="1"/>
</dbReference>
<proteinExistence type="predicted"/>
<feature type="signal peptide" evidence="1">
    <location>
        <begin position="1"/>
        <end position="22"/>
    </location>
</feature>
<dbReference type="NCBIfam" id="NF035944">
    <property type="entry name" value="PEPxxWA-CTERM"/>
    <property type="match status" value="1"/>
</dbReference>
<feature type="domain" description="Ice-binding protein C-terminal" evidence="2">
    <location>
        <begin position="137"/>
        <end position="161"/>
    </location>
</feature>
<dbReference type="Proteomes" id="UP000249066">
    <property type="component" value="Unassembled WGS sequence"/>
</dbReference>
<evidence type="ECO:0000313" key="3">
    <source>
        <dbReference type="EMBL" id="PZO90400.1"/>
    </source>
</evidence>
<keyword evidence="1" id="KW-0732">Signal</keyword>
<evidence type="ECO:0000313" key="4">
    <source>
        <dbReference type="Proteomes" id="UP000249066"/>
    </source>
</evidence>
<accession>A0A2W5A6T0</accession>
<organism evidence="3 4">
    <name type="scientific">Sphingomonas sanxanigenens</name>
    <dbReference type="NCBI Taxonomy" id="397260"/>
    <lineage>
        <taxon>Bacteria</taxon>
        <taxon>Pseudomonadati</taxon>
        <taxon>Pseudomonadota</taxon>
        <taxon>Alphaproteobacteria</taxon>
        <taxon>Sphingomonadales</taxon>
        <taxon>Sphingomonadaceae</taxon>
        <taxon>Sphingomonas</taxon>
    </lineage>
</organism>
<gene>
    <name evidence="3" type="ORF">DI623_07035</name>
</gene>
<feature type="chain" id="PRO_5015921047" description="Ice-binding protein C-terminal domain-containing protein" evidence="1">
    <location>
        <begin position="23"/>
        <end position="168"/>
    </location>
</feature>
<evidence type="ECO:0000259" key="2">
    <source>
        <dbReference type="Pfam" id="PF07589"/>
    </source>
</evidence>
<dbReference type="Pfam" id="PF07589">
    <property type="entry name" value="PEP-CTERM"/>
    <property type="match status" value="1"/>
</dbReference>
<dbReference type="NCBIfam" id="NF038126">
    <property type="entry name" value="PEP_CTERM_FxDxF"/>
    <property type="match status" value="1"/>
</dbReference>
<comment type="caution">
    <text evidence="3">The sequence shown here is derived from an EMBL/GenBank/DDBJ whole genome shotgun (WGS) entry which is preliminary data.</text>
</comment>
<protein>
    <recommendedName>
        <fullName evidence="2">Ice-binding protein C-terminal domain-containing protein</fullName>
    </recommendedName>
</protein>
<reference evidence="3 4" key="1">
    <citation type="submission" date="2017-08" db="EMBL/GenBank/DDBJ databases">
        <title>Infants hospitalized years apart are colonized by the same room-sourced microbial strains.</title>
        <authorList>
            <person name="Brooks B."/>
            <person name="Olm M.R."/>
            <person name="Firek B.A."/>
            <person name="Baker R."/>
            <person name="Thomas B.C."/>
            <person name="Morowitz M.J."/>
            <person name="Banfield J.F."/>
        </authorList>
    </citation>
    <scope>NUCLEOTIDE SEQUENCE [LARGE SCALE GENOMIC DNA]</scope>
    <source>
        <strain evidence="3">S2_018_000_R2_101</strain>
    </source>
</reference>
<name>A0A2W5A6T0_9SPHN</name>
<evidence type="ECO:0000256" key="1">
    <source>
        <dbReference type="SAM" id="SignalP"/>
    </source>
</evidence>
<dbReference type="InterPro" id="IPR013424">
    <property type="entry name" value="Ice-binding_C"/>
</dbReference>
<dbReference type="EMBL" id="QFNN01000029">
    <property type="protein sequence ID" value="PZO90400.1"/>
    <property type="molecule type" value="Genomic_DNA"/>
</dbReference>
<dbReference type="AlphaFoldDB" id="A0A2W5A6T0"/>